<feature type="transmembrane region" description="Helical" evidence="1">
    <location>
        <begin position="414"/>
        <end position="435"/>
    </location>
</feature>
<feature type="transmembrane region" description="Helical" evidence="1">
    <location>
        <begin position="447"/>
        <end position="468"/>
    </location>
</feature>
<evidence type="ECO:0000259" key="2">
    <source>
        <dbReference type="Pfam" id="PF10145"/>
    </source>
</evidence>
<accession>A0ABT7ESB0</accession>
<keyword evidence="1" id="KW-1133">Transmembrane helix</keyword>
<dbReference type="Pfam" id="PF10145">
    <property type="entry name" value="PhageMin_Tail"/>
    <property type="match status" value="1"/>
</dbReference>
<protein>
    <submittedName>
        <fullName evidence="3">Phage tail tape measure protein</fullName>
    </submittedName>
</protein>
<evidence type="ECO:0000313" key="3">
    <source>
        <dbReference type="EMBL" id="MDK2597898.1"/>
    </source>
</evidence>
<dbReference type="EMBL" id="JASJUT010000013">
    <property type="protein sequence ID" value="MDK2597898.1"/>
    <property type="molecule type" value="Genomic_DNA"/>
</dbReference>
<name>A0ABT7ESB0_9GAMM</name>
<evidence type="ECO:0000256" key="1">
    <source>
        <dbReference type="SAM" id="Phobius"/>
    </source>
</evidence>
<proteinExistence type="predicted"/>
<feature type="domain" description="Phage tail tape measure protein" evidence="2">
    <location>
        <begin position="89"/>
        <end position="280"/>
    </location>
</feature>
<reference evidence="3 4" key="1">
    <citation type="submission" date="2023-05" db="EMBL/GenBank/DDBJ databases">
        <title>Pseudoalteromonas ardens sp. nov., Pseudoalteromonas obscura sp. nov., and Pseudoalteromonas umbrosa sp. nov., isolated from the coral Montipora capitata.</title>
        <authorList>
            <person name="Thomas E.M."/>
            <person name="Smith E.M."/>
            <person name="Papke E."/>
            <person name="Shlafstein M.D."/>
            <person name="Oline D.K."/>
            <person name="Videau P."/>
            <person name="Saw J.H."/>
            <person name="Strangman W.K."/>
            <person name="Ushijima B."/>
        </authorList>
    </citation>
    <scope>NUCLEOTIDE SEQUENCE [LARGE SCALE GENOMIC DNA]</scope>
    <source>
        <strain evidence="3 4">P94</strain>
    </source>
</reference>
<organism evidence="3 4">
    <name type="scientific">Pseudoalteromonas obscura</name>
    <dbReference type="NCBI Taxonomy" id="3048491"/>
    <lineage>
        <taxon>Bacteria</taxon>
        <taxon>Pseudomonadati</taxon>
        <taxon>Pseudomonadota</taxon>
        <taxon>Gammaproteobacteria</taxon>
        <taxon>Alteromonadales</taxon>
        <taxon>Pseudoalteromonadaceae</taxon>
        <taxon>Pseudoalteromonas</taxon>
    </lineage>
</organism>
<evidence type="ECO:0000313" key="4">
    <source>
        <dbReference type="Proteomes" id="UP001231915"/>
    </source>
</evidence>
<dbReference type="RefSeq" id="WP_284138527.1">
    <property type="nucleotide sequence ID" value="NZ_JASJUT010000013.1"/>
</dbReference>
<sequence>MLPKPLMFTIGLIDQITKPVAHIGQQLNVLTADYEAGTMKMATGVAGIAASGFALYEALEPALEIDKALGQAKGVGLTDSALQAVTDTAMDFALQYGKSAVDVIGHAQQMRRVLGETSEGAIASITQSSATLAMVMTTDADTTARYFKNIVGNYGELASAQGYDQFIARIAGMTAFAKTEFGAQMDDIEGMIDGMHSLPATLGVPLEEQFAVLTMLNQQMGQGDAVTQYTNYLENIVAAQDKLGVKLTDSHGQMLPMVDVLNTLKPMLDGLSGDQAWKLLDDAGLGDGSLLIINAIKQLDQLKGRIDGFKNVDGLDPATQAAMDMTVQSERLAQSWFVVRAAFGAALLPAFNDLMGMLADAGQSMIGFTEQYPTLTRWLGYAALGVTGLVMVGGLLNVVMGASAMAMTAWSMGAMVWGGATAGLSATLATLRSVMLAVNIAMYANPIGLIVLGVTAAVAAVGGLIYYWDDLKATMSEWGWVQALSGIFAATWEGVKTVFTSTLDWIIDKLNLIPGVDIDVTRASPALPSVKAVEPVKSTVTPGGITQQIAQANNQKSTHVGAVNVYPQKGDTSYLNFVEMHA</sequence>
<dbReference type="Proteomes" id="UP001231915">
    <property type="component" value="Unassembled WGS sequence"/>
</dbReference>
<gene>
    <name evidence="3" type="ORF">QNM18_22800</name>
</gene>
<comment type="caution">
    <text evidence="3">The sequence shown here is derived from an EMBL/GenBank/DDBJ whole genome shotgun (WGS) entry which is preliminary data.</text>
</comment>
<keyword evidence="1" id="KW-0472">Membrane</keyword>
<dbReference type="InterPro" id="IPR010090">
    <property type="entry name" value="Phage_tape_meas"/>
</dbReference>
<keyword evidence="4" id="KW-1185">Reference proteome</keyword>
<keyword evidence="1" id="KW-0812">Transmembrane</keyword>
<feature type="transmembrane region" description="Helical" evidence="1">
    <location>
        <begin position="378"/>
        <end position="402"/>
    </location>
</feature>